<protein>
    <recommendedName>
        <fullName evidence="2">Biotin transporter</fullName>
    </recommendedName>
</protein>
<dbReference type="RefSeq" id="WP_291796454.1">
    <property type="nucleotide sequence ID" value="NZ_BAAAPZ010000018.1"/>
</dbReference>
<dbReference type="Pfam" id="PF02632">
    <property type="entry name" value="BioY"/>
    <property type="match status" value="1"/>
</dbReference>
<dbReference type="EMBL" id="BAAAPZ010000018">
    <property type="protein sequence ID" value="GAA2105087.1"/>
    <property type="molecule type" value="Genomic_DNA"/>
</dbReference>
<dbReference type="Gene3D" id="1.10.1760.20">
    <property type="match status" value="1"/>
</dbReference>
<keyword evidence="2" id="KW-0813">Transport</keyword>
<name>A0ABN2X651_9MICO</name>
<evidence type="ECO:0000256" key="1">
    <source>
        <dbReference type="ARBA" id="ARBA00010692"/>
    </source>
</evidence>
<comment type="subcellular location">
    <subcellularLocation>
        <location evidence="2">Cell membrane</location>
        <topology evidence="2">Multi-pass membrane protein</topology>
    </subcellularLocation>
</comment>
<sequence>MTSAASSPQAVRTETSASSATASAAARTPRLGSRDVAFIAVFAALAAALSAVPGIPTGGSGVPITLQTIGIALCGMVLGPLRGFLAALLYVALGLLGLPIFSNFSGGLGVLAGGSAGYVLSFPLYALICGLLARWAVKRLTGPRLWCVLALGGLLGSFLTNHPGGILGMSINLDLTLQQALFADMAFWPGDVLKNLLAAVLAVTVHRAFPAVLVRR</sequence>
<dbReference type="PANTHER" id="PTHR34295:SF1">
    <property type="entry name" value="BIOTIN TRANSPORTER BIOY"/>
    <property type="match status" value="1"/>
</dbReference>
<keyword evidence="5" id="KW-1185">Reference proteome</keyword>
<feature type="transmembrane region" description="Helical" evidence="3">
    <location>
        <begin position="61"/>
        <end position="78"/>
    </location>
</feature>
<gene>
    <name evidence="4" type="primary">bioY</name>
    <name evidence="4" type="ORF">GCM10009823_30180</name>
</gene>
<keyword evidence="3" id="KW-1133">Transmembrane helix</keyword>
<dbReference type="InterPro" id="IPR003784">
    <property type="entry name" value="BioY"/>
</dbReference>
<evidence type="ECO:0000256" key="3">
    <source>
        <dbReference type="SAM" id="Phobius"/>
    </source>
</evidence>
<comment type="caution">
    <text evidence="4">The sequence shown here is derived from an EMBL/GenBank/DDBJ whole genome shotgun (WGS) entry which is preliminary data.</text>
</comment>
<evidence type="ECO:0000313" key="4">
    <source>
        <dbReference type="EMBL" id="GAA2105087.1"/>
    </source>
</evidence>
<dbReference type="PIRSF" id="PIRSF016661">
    <property type="entry name" value="BioY"/>
    <property type="match status" value="1"/>
</dbReference>
<keyword evidence="2" id="KW-1003">Cell membrane</keyword>
<evidence type="ECO:0000313" key="5">
    <source>
        <dbReference type="Proteomes" id="UP001500984"/>
    </source>
</evidence>
<accession>A0ABN2X651</accession>
<comment type="similarity">
    <text evidence="1 2">Belongs to the BioY family.</text>
</comment>
<reference evidence="4 5" key="1">
    <citation type="journal article" date="2019" name="Int. J. Syst. Evol. Microbiol.">
        <title>The Global Catalogue of Microorganisms (GCM) 10K type strain sequencing project: providing services to taxonomists for standard genome sequencing and annotation.</title>
        <authorList>
            <consortium name="The Broad Institute Genomics Platform"/>
            <consortium name="The Broad Institute Genome Sequencing Center for Infectious Disease"/>
            <person name="Wu L."/>
            <person name="Ma J."/>
        </authorList>
    </citation>
    <scope>NUCLEOTIDE SEQUENCE [LARGE SCALE GENOMIC DNA]</scope>
    <source>
        <strain evidence="4 5">JCM 15900</strain>
    </source>
</reference>
<feature type="transmembrane region" description="Helical" evidence="3">
    <location>
        <begin position="85"/>
        <end position="104"/>
    </location>
</feature>
<evidence type="ECO:0000256" key="2">
    <source>
        <dbReference type="PIRNR" id="PIRNR016661"/>
    </source>
</evidence>
<feature type="transmembrane region" description="Helical" evidence="3">
    <location>
        <begin position="145"/>
        <end position="172"/>
    </location>
</feature>
<keyword evidence="3" id="KW-0812">Transmembrane</keyword>
<dbReference type="Proteomes" id="UP001500984">
    <property type="component" value="Unassembled WGS sequence"/>
</dbReference>
<feature type="transmembrane region" description="Helical" evidence="3">
    <location>
        <begin position="36"/>
        <end position="55"/>
    </location>
</feature>
<keyword evidence="2 3" id="KW-0472">Membrane</keyword>
<proteinExistence type="inferred from homology"/>
<dbReference type="PANTHER" id="PTHR34295">
    <property type="entry name" value="BIOTIN TRANSPORTER BIOY"/>
    <property type="match status" value="1"/>
</dbReference>
<feature type="transmembrane region" description="Helical" evidence="3">
    <location>
        <begin position="192"/>
        <end position="214"/>
    </location>
</feature>
<feature type="transmembrane region" description="Helical" evidence="3">
    <location>
        <begin position="110"/>
        <end position="133"/>
    </location>
</feature>
<organism evidence="4 5">
    <name type="scientific">Brevibacterium salitolerans</name>
    <dbReference type="NCBI Taxonomy" id="1403566"/>
    <lineage>
        <taxon>Bacteria</taxon>
        <taxon>Bacillati</taxon>
        <taxon>Actinomycetota</taxon>
        <taxon>Actinomycetes</taxon>
        <taxon>Micrococcales</taxon>
        <taxon>Brevibacteriaceae</taxon>
        <taxon>Brevibacterium</taxon>
    </lineage>
</organism>